<evidence type="ECO:0000313" key="2">
    <source>
        <dbReference type="EMBL" id="EFX61273.1"/>
    </source>
</evidence>
<name>E9I407_DAPPU</name>
<protein>
    <submittedName>
        <fullName evidence="2">Uncharacterized protein</fullName>
    </submittedName>
</protein>
<dbReference type="InParanoid" id="E9I407"/>
<keyword evidence="3" id="KW-1185">Reference proteome</keyword>
<dbReference type="AlphaFoldDB" id="E9I407"/>
<dbReference type="KEGG" id="dpx:DAPPUDRAFT_274251"/>
<proteinExistence type="predicted"/>
<feature type="non-terminal residue" evidence="2">
    <location>
        <position position="393"/>
    </location>
</feature>
<feature type="region of interest" description="Disordered" evidence="1">
    <location>
        <begin position="331"/>
        <end position="352"/>
    </location>
</feature>
<sequence length="393" mass="44677">MTRHSEAATPEPDLSEIAEDWRWCVDQRDSRVYTRIKNNINRRTCWWPGQTDDGRRWSKRGNDKDVFPWPGAADTRVHLVDLYVKSDAAMLMTVWRRNKIVVQGTEVDDSRRASKMTQLLRWLRYTQMREYPSESRLLANYFLERGAAVQGLWWTTETESPESQATLEQDGQAQETETSQGQATDPEPSTAGSSLDQEILAAIREAGAAPDRATAIAKMAKRIQGLVDDRDAERNRRLELERAGQAKPQGQQDSAPAQAGPIVHPKLATLDAEIQTIQAGLRTIRANRDGYTAKNEDGSDGRSFTADELEEIRVENEARLAELSAERRMTQREIEQEEQTQRETATAEAQRQYPWINQRDSQEYQLAISELRQLGPVAQQLKNSPQFALIVGR</sequence>
<gene>
    <name evidence="2" type="ORF">DAPPUDRAFT_274251</name>
</gene>
<evidence type="ECO:0000313" key="3">
    <source>
        <dbReference type="Proteomes" id="UP000000305"/>
    </source>
</evidence>
<dbReference type="HOGENOM" id="CLU_705103_0_0_1"/>
<dbReference type="Proteomes" id="UP000000305">
    <property type="component" value="Unassembled WGS sequence"/>
</dbReference>
<evidence type="ECO:0000256" key="1">
    <source>
        <dbReference type="SAM" id="MobiDB-lite"/>
    </source>
</evidence>
<accession>E9I407</accession>
<reference evidence="2 3" key="1">
    <citation type="journal article" date="2011" name="Science">
        <title>The ecoresponsive genome of Daphnia pulex.</title>
        <authorList>
            <person name="Colbourne J.K."/>
            <person name="Pfrender M.E."/>
            <person name="Gilbert D."/>
            <person name="Thomas W.K."/>
            <person name="Tucker A."/>
            <person name="Oakley T.H."/>
            <person name="Tokishita S."/>
            <person name="Aerts A."/>
            <person name="Arnold G.J."/>
            <person name="Basu M.K."/>
            <person name="Bauer D.J."/>
            <person name="Caceres C.E."/>
            <person name="Carmel L."/>
            <person name="Casola C."/>
            <person name="Choi J.H."/>
            <person name="Detter J.C."/>
            <person name="Dong Q."/>
            <person name="Dusheyko S."/>
            <person name="Eads B.D."/>
            <person name="Frohlich T."/>
            <person name="Geiler-Samerotte K.A."/>
            <person name="Gerlach D."/>
            <person name="Hatcher P."/>
            <person name="Jogdeo S."/>
            <person name="Krijgsveld J."/>
            <person name="Kriventseva E.V."/>
            <person name="Kultz D."/>
            <person name="Laforsch C."/>
            <person name="Lindquist E."/>
            <person name="Lopez J."/>
            <person name="Manak J.R."/>
            <person name="Muller J."/>
            <person name="Pangilinan J."/>
            <person name="Patwardhan R.P."/>
            <person name="Pitluck S."/>
            <person name="Pritham E.J."/>
            <person name="Rechtsteiner A."/>
            <person name="Rho M."/>
            <person name="Rogozin I.B."/>
            <person name="Sakarya O."/>
            <person name="Salamov A."/>
            <person name="Schaack S."/>
            <person name="Shapiro H."/>
            <person name="Shiga Y."/>
            <person name="Skalitzky C."/>
            <person name="Smith Z."/>
            <person name="Souvorov A."/>
            <person name="Sung W."/>
            <person name="Tang Z."/>
            <person name="Tsuchiya D."/>
            <person name="Tu H."/>
            <person name="Vos H."/>
            <person name="Wang M."/>
            <person name="Wolf Y.I."/>
            <person name="Yamagata H."/>
            <person name="Yamada T."/>
            <person name="Ye Y."/>
            <person name="Shaw J.R."/>
            <person name="Andrews J."/>
            <person name="Crease T.J."/>
            <person name="Tang H."/>
            <person name="Lucas S.M."/>
            <person name="Robertson H.M."/>
            <person name="Bork P."/>
            <person name="Koonin E.V."/>
            <person name="Zdobnov E.M."/>
            <person name="Grigoriev I.V."/>
            <person name="Lynch M."/>
            <person name="Boore J.L."/>
        </authorList>
    </citation>
    <scope>NUCLEOTIDE SEQUENCE [LARGE SCALE GENOMIC DNA]</scope>
</reference>
<feature type="compositionally biased region" description="Polar residues" evidence="1">
    <location>
        <begin position="158"/>
        <end position="183"/>
    </location>
</feature>
<feature type="region of interest" description="Disordered" evidence="1">
    <location>
        <begin position="158"/>
        <end position="193"/>
    </location>
</feature>
<feature type="compositionally biased region" description="Low complexity" evidence="1">
    <location>
        <begin position="342"/>
        <end position="352"/>
    </location>
</feature>
<organism evidence="2 3">
    <name type="scientific">Daphnia pulex</name>
    <name type="common">Water flea</name>
    <dbReference type="NCBI Taxonomy" id="6669"/>
    <lineage>
        <taxon>Eukaryota</taxon>
        <taxon>Metazoa</taxon>
        <taxon>Ecdysozoa</taxon>
        <taxon>Arthropoda</taxon>
        <taxon>Crustacea</taxon>
        <taxon>Branchiopoda</taxon>
        <taxon>Diplostraca</taxon>
        <taxon>Cladocera</taxon>
        <taxon>Anomopoda</taxon>
        <taxon>Daphniidae</taxon>
        <taxon>Daphnia</taxon>
    </lineage>
</organism>
<dbReference type="EMBL" id="GL734843">
    <property type="protein sequence ID" value="EFX61273.1"/>
    <property type="molecule type" value="Genomic_DNA"/>
</dbReference>